<protein>
    <submittedName>
        <fullName evidence="2">Uncharacterized protein</fullName>
    </submittedName>
</protein>
<dbReference type="AlphaFoldDB" id="A0A0B6YUZ7"/>
<gene>
    <name evidence="2" type="primary">ORF38519</name>
</gene>
<sequence>MLNTFVPFAVPSETGILDKMAETNQFVLNDQSSQCQQTDKIGIQSSVKTSKEQHGDSLQKL</sequence>
<reference evidence="2" key="1">
    <citation type="submission" date="2014-12" db="EMBL/GenBank/DDBJ databases">
        <title>Insight into the proteome of Arion vulgaris.</title>
        <authorList>
            <person name="Aradska J."/>
            <person name="Bulat T."/>
            <person name="Smidak R."/>
            <person name="Sarate P."/>
            <person name="Gangsoo J."/>
            <person name="Sialana F."/>
            <person name="Bilban M."/>
            <person name="Lubec G."/>
        </authorList>
    </citation>
    <scope>NUCLEOTIDE SEQUENCE</scope>
    <source>
        <tissue evidence="2">Skin</tissue>
    </source>
</reference>
<organism evidence="2">
    <name type="scientific">Arion vulgaris</name>
    <dbReference type="NCBI Taxonomy" id="1028688"/>
    <lineage>
        <taxon>Eukaryota</taxon>
        <taxon>Metazoa</taxon>
        <taxon>Spiralia</taxon>
        <taxon>Lophotrochozoa</taxon>
        <taxon>Mollusca</taxon>
        <taxon>Gastropoda</taxon>
        <taxon>Heterobranchia</taxon>
        <taxon>Euthyneura</taxon>
        <taxon>Panpulmonata</taxon>
        <taxon>Eupulmonata</taxon>
        <taxon>Stylommatophora</taxon>
        <taxon>Helicina</taxon>
        <taxon>Arionoidea</taxon>
        <taxon>Arionidae</taxon>
        <taxon>Arion</taxon>
    </lineage>
</organism>
<feature type="non-terminal residue" evidence="2">
    <location>
        <position position="61"/>
    </location>
</feature>
<feature type="compositionally biased region" description="Basic and acidic residues" evidence="1">
    <location>
        <begin position="49"/>
        <end position="61"/>
    </location>
</feature>
<name>A0A0B6YUZ7_9EUPU</name>
<feature type="region of interest" description="Disordered" evidence="1">
    <location>
        <begin position="38"/>
        <end position="61"/>
    </location>
</feature>
<feature type="compositionally biased region" description="Polar residues" evidence="1">
    <location>
        <begin position="38"/>
        <end position="48"/>
    </location>
</feature>
<evidence type="ECO:0000256" key="1">
    <source>
        <dbReference type="SAM" id="MobiDB-lite"/>
    </source>
</evidence>
<evidence type="ECO:0000313" key="2">
    <source>
        <dbReference type="EMBL" id="CEK60139.1"/>
    </source>
</evidence>
<accession>A0A0B6YUZ7</accession>
<proteinExistence type="predicted"/>
<dbReference type="EMBL" id="HACG01013274">
    <property type="protein sequence ID" value="CEK60139.1"/>
    <property type="molecule type" value="Transcribed_RNA"/>
</dbReference>